<dbReference type="EMBL" id="JBHFEH010000015">
    <property type="protein sequence ID" value="KAL2054545.1"/>
    <property type="molecule type" value="Genomic_DNA"/>
</dbReference>
<proteinExistence type="predicted"/>
<name>A0ABR4B9P7_9LECA</name>
<sequence>MSRKPSPAHETSLSTQKSSQKGNVDSETIKTTHRSEGINIKDVEMAAWCDEQARIHKEELDVELEPLNVFDFVENASVSRFLTPNP</sequence>
<organism evidence="2 3">
    <name type="scientific">Lepraria finkii</name>
    <dbReference type="NCBI Taxonomy" id="1340010"/>
    <lineage>
        <taxon>Eukaryota</taxon>
        <taxon>Fungi</taxon>
        <taxon>Dikarya</taxon>
        <taxon>Ascomycota</taxon>
        <taxon>Pezizomycotina</taxon>
        <taxon>Lecanoromycetes</taxon>
        <taxon>OSLEUM clade</taxon>
        <taxon>Lecanoromycetidae</taxon>
        <taxon>Lecanorales</taxon>
        <taxon>Lecanorineae</taxon>
        <taxon>Stereocaulaceae</taxon>
        <taxon>Lepraria</taxon>
    </lineage>
</organism>
<feature type="compositionally biased region" description="Basic and acidic residues" evidence="1">
    <location>
        <begin position="27"/>
        <end position="36"/>
    </location>
</feature>
<evidence type="ECO:0000313" key="3">
    <source>
        <dbReference type="Proteomes" id="UP001590951"/>
    </source>
</evidence>
<accession>A0ABR4B9P7</accession>
<comment type="caution">
    <text evidence="2">The sequence shown here is derived from an EMBL/GenBank/DDBJ whole genome shotgun (WGS) entry which is preliminary data.</text>
</comment>
<evidence type="ECO:0000313" key="2">
    <source>
        <dbReference type="EMBL" id="KAL2054545.1"/>
    </source>
</evidence>
<feature type="compositionally biased region" description="Polar residues" evidence="1">
    <location>
        <begin position="9"/>
        <end position="26"/>
    </location>
</feature>
<evidence type="ECO:0000256" key="1">
    <source>
        <dbReference type="SAM" id="MobiDB-lite"/>
    </source>
</evidence>
<keyword evidence="3" id="KW-1185">Reference proteome</keyword>
<gene>
    <name evidence="2" type="ORF">ABVK25_005293</name>
</gene>
<reference evidence="2 3" key="1">
    <citation type="submission" date="2024-09" db="EMBL/GenBank/DDBJ databases">
        <title>Rethinking Asexuality: The Enigmatic Case of Functional Sexual Genes in Lepraria (Stereocaulaceae).</title>
        <authorList>
            <person name="Doellman M."/>
            <person name="Sun Y."/>
            <person name="Barcenas-Pena A."/>
            <person name="Lumbsch H.T."/>
            <person name="Grewe F."/>
        </authorList>
    </citation>
    <scope>NUCLEOTIDE SEQUENCE [LARGE SCALE GENOMIC DNA]</scope>
    <source>
        <strain evidence="2 3">Grewe 0041</strain>
    </source>
</reference>
<dbReference type="Proteomes" id="UP001590951">
    <property type="component" value="Unassembled WGS sequence"/>
</dbReference>
<feature type="region of interest" description="Disordered" evidence="1">
    <location>
        <begin position="1"/>
        <end position="36"/>
    </location>
</feature>
<protein>
    <submittedName>
        <fullName evidence="2">Uncharacterized protein</fullName>
    </submittedName>
</protein>